<protein>
    <submittedName>
        <fullName evidence="2">Uncharacterized protein</fullName>
    </submittedName>
</protein>
<feature type="region of interest" description="Disordered" evidence="1">
    <location>
        <begin position="55"/>
        <end position="79"/>
    </location>
</feature>
<feature type="region of interest" description="Disordered" evidence="1">
    <location>
        <begin position="429"/>
        <end position="465"/>
    </location>
</feature>
<sequence>MSGQVSIHDMQSFAESMTEPDVRMSSDLGNVIDLGPAGDLGDDLGFGLLTNAKVTKSSSNSNNSSSSSMSSSSSNTVHVPMSHASSADISIGPLEPLESISFDIPTGDSGAIPEFTINRESSSSSSDNQQTATGPSVNLTAPLKRLSPEEERKEKADMINKLNRLESKGFQISRRFTLDNSLDEIKQEFERLMDARNLESSIKFQRQMMMGVVTGLELMNNKFNPFDWQLDGWSESVHENVDDYDEVFEELYDKYKGKGQMPPEARLLFMMVGSGFMFHMSNSFFRSKMGNMTMDDILKNNPALAKQMAAAAAQAAGPGFGNFMGAAMGAPPMPAQSMGSPVPTTGAFFQAPNSPMSQQQQTPPPVRREMKGPSGVDDILQTFQEVRNAEVNVNPIFSPMPSGPLQPIPRAMNSPPAQAALAEIQSIHSEDIRSQAESSATGRTGGGGRRRKAQLPVGNTMTLNV</sequence>
<name>A0A6C0AQI5_9ZZZZ</name>
<proteinExistence type="predicted"/>
<organism evidence="2">
    <name type="scientific">viral metagenome</name>
    <dbReference type="NCBI Taxonomy" id="1070528"/>
    <lineage>
        <taxon>unclassified sequences</taxon>
        <taxon>metagenomes</taxon>
        <taxon>organismal metagenomes</taxon>
    </lineage>
</organism>
<evidence type="ECO:0000313" key="2">
    <source>
        <dbReference type="EMBL" id="QHS81763.1"/>
    </source>
</evidence>
<feature type="region of interest" description="Disordered" evidence="1">
    <location>
        <begin position="351"/>
        <end position="371"/>
    </location>
</feature>
<reference evidence="2" key="1">
    <citation type="journal article" date="2020" name="Nature">
        <title>Giant virus diversity and host interactions through global metagenomics.</title>
        <authorList>
            <person name="Schulz F."/>
            <person name="Roux S."/>
            <person name="Paez-Espino D."/>
            <person name="Jungbluth S."/>
            <person name="Walsh D.A."/>
            <person name="Denef V.J."/>
            <person name="McMahon K.D."/>
            <person name="Konstantinidis K.T."/>
            <person name="Eloe-Fadrosh E.A."/>
            <person name="Kyrpides N.C."/>
            <person name="Woyke T."/>
        </authorList>
    </citation>
    <scope>NUCLEOTIDE SEQUENCE</scope>
    <source>
        <strain evidence="2">GVMAG-S-1101164-72</strain>
    </source>
</reference>
<feature type="region of interest" description="Disordered" evidence="1">
    <location>
        <begin position="100"/>
        <end position="154"/>
    </location>
</feature>
<dbReference type="InterPro" id="IPR043910">
    <property type="entry name" value="DUF5767"/>
</dbReference>
<dbReference type="EMBL" id="MN740759">
    <property type="protein sequence ID" value="QHS81763.1"/>
    <property type="molecule type" value="Genomic_DNA"/>
</dbReference>
<dbReference type="AlphaFoldDB" id="A0A6C0AQI5"/>
<accession>A0A6C0AQI5</accession>
<feature type="compositionally biased region" description="Low complexity" evidence="1">
    <location>
        <begin position="352"/>
        <end position="361"/>
    </location>
</feature>
<feature type="compositionally biased region" description="Low complexity" evidence="1">
    <location>
        <begin position="57"/>
        <end position="75"/>
    </location>
</feature>
<evidence type="ECO:0000256" key="1">
    <source>
        <dbReference type="SAM" id="MobiDB-lite"/>
    </source>
</evidence>
<feature type="compositionally biased region" description="Polar residues" evidence="1">
    <location>
        <begin position="127"/>
        <end position="139"/>
    </location>
</feature>
<dbReference type="Pfam" id="PF19071">
    <property type="entry name" value="DUF5767"/>
    <property type="match status" value="1"/>
</dbReference>